<evidence type="ECO:0000256" key="1">
    <source>
        <dbReference type="SAM" id="Phobius"/>
    </source>
</evidence>
<dbReference type="SUPFAM" id="SSF51735">
    <property type="entry name" value="NAD(P)-binding Rossmann-fold domains"/>
    <property type="match status" value="1"/>
</dbReference>
<reference evidence="3" key="1">
    <citation type="submission" date="2022-09" db="EMBL/GenBank/DDBJ databases">
        <title>Tahibacter sp. nov., isolated from a fresh water.</title>
        <authorList>
            <person name="Baek J.H."/>
            <person name="Lee J.K."/>
            <person name="Kim J.M."/>
            <person name="Jeon C.O."/>
        </authorList>
    </citation>
    <scope>NUCLEOTIDE SEQUENCE</scope>
    <source>
        <strain evidence="3">W38</strain>
    </source>
</reference>
<evidence type="ECO:0000259" key="2">
    <source>
        <dbReference type="Pfam" id="PF13460"/>
    </source>
</evidence>
<keyword evidence="1" id="KW-1133">Transmembrane helix</keyword>
<keyword evidence="4" id="KW-1185">Reference proteome</keyword>
<dbReference type="InterPro" id="IPR016040">
    <property type="entry name" value="NAD(P)-bd_dom"/>
</dbReference>
<dbReference type="PANTHER" id="PTHR12126:SF11">
    <property type="entry name" value="NADH DEHYDROGENASE [UBIQUINONE] 1 ALPHA SUBCOMPLEX SUBUNIT 9, MITOCHONDRIAL"/>
    <property type="match status" value="1"/>
</dbReference>
<feature type="transmembrane region" description="Helical" evidence="1">
    <location>
        <begin position="308"/>
        <end position="328"/>
    </location>
</feature>
<dbReference type="EMBL" id="CP104694">
    <property type="protein sequence ID" value="UXI68920.1"/>
    <property type="molecule type" value="Genomic_DNA"/>
</dbReference>
<organism evidence="3 4">
    <name type="scientific">Tahibacter amnicola</name>
    <dbReference type="NCBI Taxonomy" id="2976241"/>
    <lineage>
        <taxon>Bacteria</taxon>
        <taxon>Pseudomonadati</taxon>
        <taxon>Pseudomonadota</taxon>
        <taxon>Gammaproteobacteria</taxon>
        <taxon>Lysobacterales</taxon>
        <taxon>Rhodanobacteraceae</taxon>
        <taxon>Tahibacter</taxon>
    </lineage>
</organism>
<proteinExistence type="predicted"/>
<protein>
    <submittedName>
        <fullName evidence="3">SDR family oxidoreductase</fullName>
    </submittedName>
</protein>
<feature type="transmembrane region" description="Helical" evidence="1">
    <location>
        <begin position="340"/>
        <end position="363"/>
    </location>
</feature>
<evidence type="ECO:0000313" key="3">
    <source>
        <dbReference type="EMBL" id="UXI68920.1"/>
    </source>
</evidence>
<dbReference type="Pfam" id="PF13460">
    <property type="entry name" value="NAD_binding_10"/>
    <property type="match status" value="1"/>
</dbReference>
<evidence type="ECO:0000313" key="4">
    <source>
        <dbReference type="Proteomes" id="UP001064632"/>
    </source>
</evidence>
<dbReference type="Gene3D" id="3.40.50.720">
    <property type="entry name" value="NAD(P)-binding Rossmann-like Domain"/>
    <property type="match status" value="1"/>
</dbReference>
<dbReference type="Pfam" id="PF13781">
    <property type="entry name" value="DoxX_3"/>
    <property type="match status" value="1"/>
</dbReference>
<sequence length="433" mass="46266">MRVLVLGAGGFIGSAIVDRLIESGHCPVLGGRDPKVLSARWPGWPTLAFDFERECSVAEWVQRLEGVDAVVTAVGIIRERHADEFVAVHERGPRALYAACAQKGGMAIVHISALGADAEAASAYHRTKRDLDAYLSTLPLPWTILQPSLVFGPEGASSQLFLMLATSPLIVLPAGGPQPVQPVHRDDVVSAVLGALSQPRGCGRLAVVGGRCMPMAEYLLTLRRGMGYRRGWVWRAPVALVRIGSRLGIGGGVADRDTLAMLERGSCADAGPMARLIGRTPRAPDAFLDGKDAAQARRAAVLGWAIPFARWTLAALWIATGIVSAWFYPREESLALLARTGLTGGVAVGALYGASVLDLALGFGVLWKVTRGASYVAQLALMLGYTAIISVCLPEYWLHPYGPVTKNLPIFALTVLLWQLDTRPAKPGATRQQ</sequence>
<feature type="transmembrane region" description="Helical" evidence="1">
    <location>
        <begin position="375"/>
        <end position="398"/>
    </location>
</feature>
<name>A0ABY6BKL6_9GAMM</name>
<dbReference type="InterPro" id="IPR025695">
    <property type="entry name" value="DoxX-like"/>
</dbReference>
<feature type="domain" description="NAD(P)-binding" evidence="2">
    <location>
        <begin position="7"/>
        <end position="151"/>
    </location>
</feature>
<keyword evidence="1" id="KW-0812">Transmembrane</keyword>
<accession>A0ABY6BKL6</accession>
<dbReference type="InterPro" id="IPR036291">
    <property type="entry name" value="NAD(P)-bd_dom_sf"/>
</dbReference>
<gene>
    <name evidence="3" type="ORF">N4264_04490</name>
</gene>
<dbReference type="RefSeq" id="WP_261695879.1">
    <property type="nucleotide sequence ID" value="NZ_CP104694.1"/>
</dbReference>
<dbReference type="Proteomes" id="UP001064632">
    <property type="component" value="Chromosome"/>
</dbReference>
<dbReference type="InterPro" id="IPR051207">
    <property type="entry name" value="ComplexI_NDUFA9_subunit"/>
</dbReference>
<dbReference type="PANTHER" id="PTHR12126">
    <property type="entry name" value="NADH-UBIQUINONE OXIDOREDUCTASE 39 KDA SUBUNIT-RELATED"/>
    <property type="match status" value="1"/>
</dbReference>
<keyword evidence="1" id="KW-0472">Membrane</keyword>